<evidence type="ECO:0000256" key="1">
    <source>
        <dbReference type="SAM" id="Phobius"/>
    </source>
</evidence>
<dbReference type="RefSeq" id="WP_209483989.1">
    <property type="nucleotide sequence ID" value="NZ_JAGGKQ010000005.1"/>
</dbReference>
<dbReference type="Proteomes" id="UP000823588">
    <property type="component" value="Unassembled WGS sequence"/>
</dbReference>
<sequence length="49" mass="5173">MIAISALPIAVQAALVVTLVLVEAIVLYVGYGLIEERIAPPILEVIESV</sequence>
<dbReference type="Pfam" id="PF24352">
    <property type="entry name" value="DUF7512"/>
    <property type="match status" value="1"/>
</dbReference>
<dbReference type="EMBL" id="JAGGKQ010000005">
    <property type="protein sequence ID" value="MBP1922120.1"/>
    <property type="molecule type" value="Genomic_DNA"/>
</dbReference>
<keyword evidence="1" id="KW-0472">Membrane</keyword>
<comment type="caution">
    <text evidence="2">The sequence shown here is derived from an EMBL/GenBank/DDBJ whole genome shotgun (WGS) entry which is preliminary data.</text>
</comment>
<protein>
    <submittedName>
        <fullName evidence="2">Uncharacterized protein</fullName>
    </submittedName>
</protein>
<name>A0A8T4GEP0_9EURY</name>
<accession>A0A8T4GEP0</accession>
<evidence type="ECO:0000313" key="3">
    <source>
        <dbReference type="Proteomes" id="UP000823588"/>
    </source>
</evidence>
<dbReference type="InterPro" id="IPR055934">
    <property type="entry name" value="DUF7512"/>
</dbReference>
<evidence type="ECO:0000313" key="2">
    <source>
        <dbReference type="EMBL" id="MBP1922120.1"/>
    </source>
</evidence>
<keyword evidence="1" id="KW-0812">Transmembrane</keyword>
<keyword evidence="3" id="KW-1185">Reference proteome</keyword>
<proteinExistence type="predicted"/>
<reference evidence="2" key="1">
    <citation type="submission" date="2021-03" db="EMBL/GenBank/DDBJ databases">
        <title>Genomic Encyclopedia of Type Strains, Phase IV (KMG-IV): sequencing the most valuable type-strain genomes for metagenomic binning, comparative biology and taxonomic classification.</title>
        <authorList>
            <person name="Goeker M."/>
        </authorList>
    </citation>
    <scope>NUCLEOTIDE SEQUENCE</scope>
    <source>
        <strain evidence="2">DSM 23564</strain>
    </source>
</reference>
<feature type="transmembrane region" description="Helical" evidence="1">
    <location>
        <begin position="6"/>
        <end position="29"/>
    </location>
</feature>
<keyword evidence="1" id="KW-1133">Transmembrane helix</keyword>
<gene>
    <name evidence="2" type="ORF">J2751_001125</name>
</gene>
<organism evidence="2 3">
    <name type="scientific">Halorubrum alkaliphilum</name>
    <dbReference type="NCBI Taxonomy" id="261290"/>
    <lineage>
        <taxon>Archaea</taxon>
        <taxon>Methanobacteriati</taxon>
        <taxon>Methanobacteriota</taxon>
        <taxon>Stenosarchaea group</taxon>
        <taxon>Halobacteria</taxon>
        <taxon>Halobacteriales</taxon>
        <taxon>Haloferacaceae</taxon>
        <taxon>Halorubrum</taxon>
    </lineage>
</organism>
<dbReference type="AlphaFoldDB" id="A0A8T4GEP0"/>